<organism evidence="3 4">
    <name type="scientific">Sistotremastrum niveocremeum HHB9708</name>
    <dbReference type="NCBI Taxonomy" id="1314777"/>
    <lineage>
        <taxon>Eukaryota</taxon>
        <taxon>Fungi</taxon>
        <taxon>Dikarya</taxon>
        <taxon>Basidiomycota</taxon>
        <taxon>Agaricomycotina</taxon>
        <taxon>Agaricomycetes</taxon>
        <taxon>Sistotremastrales</taxon>
        <taxon>Sistotremastraceae</taxon>
        <taxon>Sertulicium</taxon>
        <taxon>Sertulicium niveocremeum</taxon>
    </lineage>
</organism>
<keyword evidence="4" id="KW-1185">Reference proteome</keyword>
<dbReference type="Proteomes" id="UP000076722">
    <property type="component" value="Unassembled WGS sequence"/>
</dbReference>
<feature type="compositionally biased region" description="Low complexity" evidence="1">
    <location>
        <begin position="643"/>
        <end position="656"/>
    </location>
</feature>
<evidence type="ECO:0000256" key="1">
    <source>
        <dbReference type="SAM" id="MobiDB-lite"/>
    </source>
</evidence>
<feature type="compositionally biased region" description="Basic and acidic residues" evidence="1">
    <location>
        <begin position="243"/>
        <end position="253"/>
    </location>
</feature>
<keyword evidence="2" id="KW-1133">Transmembrane helix</keyword>
<dbReference type="AlphaFoldDB" id="A0A165A2H7"/>
<feature type="compositionally biased region" description="Polar residues" evidence="1">
    <location>
        <begin position="28"/>
        <end position="39"/>
    </location>
</feature>
<dbReference type="EMBL" id="KV419395">
    <property type="protein sequence ID" value="KZS98394.1"/>
    <property type="molecule type" value="Genomic_DNA"/>
</dbReference>
<evidence type="ECO:0000313" key="3">
    <source>
        <dbReference type="EMBL" id="KZS98394.1"/>
    </source>
</evidence>
<evidence type="ECO:0000256" key="2">
    <source>
        <dbReference type="SAM" id="Phobius"/>
    </source>
</evidence>
<feature type="compositionally biased region" description="Basic and acidic residues" evidence="1">
    <location>
        <begin position="446"/>
        <end position="458"/>
    </location>
</feature>
<proteinExistence type="predicted"/>
<feature type="compositionally biased region" description="Low complexity" evidence="1">
    <location>
        <begin position="666"/>
        <end position="676"/>
    </location>
</feature>
<keyword evidence="2" id="KW-0812">Transmembrane</keyword>
<feature type="region of interest" description="Disordered" evidence="1">
    <location>
        <begin position="215"/>
        <end position="300"/>
    </location>
</feature>
<reference evidence="3 4" key="1">
    <citation type="journal article" date="2016" name="Mol. Biol. Evol.">
        <title>Comparative Genomics of Early-Diverging Mushroom-Forming Fungi Provides Insights into the Origins of Lignocellulose Decay Capabilities.</title>
        <authorList>
            <person name="Nagy L.G."/>
            <person name="Riley R."/>
            <person name="Tritt A."/>
            <person name="Adam C."/>
            <person name="Daum C."/>
            <person name="Floudas D."/>
            <person name="Sun H."/>
            <person name="Yadav J.S."/>
            <person name="Pangilinan J."/>
            <person name="Larsson K.H."/>
            <person name="Matsuura K."/>
            <person name="Barry K."/>
            <person name="Labutti K."/>
            <person name="Kuo R."/>
            <person name="Ohm R.A."/>
            <person name="Bhattacharya S.S."/>
            <person name="Shirouzu T."/>
            <person name="Yoshinaga Y."/>
            <person name="Martin F.M."/>
            <person name="Grigoriev I.V."/>
            <person name="Hibbett D.S."/>
        </authorList>
    </citation>
    <scope>NUCLEOTIDE SEQUENCE [LARGE SCALE GENOMIC DNA]</scope>
    <source>
        <strain evidence="3 4">HHB9708</strain>
    </source>
</reference>
<keyword evidence="2" id="KW-0472">Membrane</keyword>
<feature type="region of interest" description="Disordered" evidence="1">
    <location>
        <begin position="1"/>
        <end position="188"/>
    </location>
</feature>
<feature type="compositionally biased region" description="Polar residues" evidence="1">
    <location>
        <begin position="600"/>
        <end position="615"/>
    </location>
</feature>
<feature type="compositionally biased region" description="Polar residues" evidence="1">
    <location>
        <begin position="479"/>
        <end position="498"/>
    </location>
</feature>
<protein>
    <submittedName>
        <fullName evidence="3">Uncharacterized protein</fullName>
    </submittedName>
</protein>
<feature type="region of interest" description="Disordered" evidence="1">
    <location>
        <begin position="346"/>
        <end position="703"/>
    </location>
</feature>
<feature type="compositionally biased region" description="Polar residues" evidence="1">
    <location>
        <begin position="79"/>
        <end position="94"/>
    </location>
</feature>
<feature type="compositionally biased region" description="Polar residues" evidence="1">
    <location>
        <begin position="459"/>
        <end position="468"/>
    </location>
</feature>
<feature type="compositionally biased region" description="Basic and acidic residues" evidence="1">
    <location>
        <begin position="272"/>
        <end position="282"/>
    </location>
</feature>
<feature type="compositionally biased region" description="Basic and acidic residues" evidence="1">
    <location>
        <begin position="546"/>
        <end position="568"/>
    </location>
</feature>
<evidence type="ECO:0000313" key="4">
    <source>
        <dbReference type="Proteomes" id="UP000076722"/>
    </source>
</evidence>
<name>A0A165A2H7_9AGAM</name>
<feature type="compositionally biased region" description="Polar residues" evidence="1">
    <location>
        <begin position="255"/>
        <end position="271"/>
    </location>
</feature>
<gene>
    <name evidence="3" type="ORF">SISNIDRAFT_492703</name>
</gene>
<sequence length="864" mass="95219">MSTSTLSGTRLRVPRYGSSLPHSDYDDSVTSLPSGSLHLTSDADETDPETAPNRTQPRVAVSDDESPASKLRRAIARANNLSYQPSRSATSTTRMDAPSVHDSDIDDPSEPDHDVPESEALSEARSQLKAVFAKALGPPRDDELKPRRLAAAGHDGSLFRRSANQLEPLESLSSRTREEHTQDSYKSILEDIESIDNKSDSSSTTPIVDITLASIRSSDFRETSSPARPPQPQSDLRTFLAASEERDDHDIPEHSTPNSFARSRNRTTTGTPHHENDTPSQRHEHHHHPHTERPHTPASIEPSELEYDAEIERNRLHTLERQWNRPHPSHALSAVNLEGLHSHEISPHTTRRERRHSHSEQSVGSSRNLSPTPSVNSDQEHNRSIRKTSSRQLPETKLPLSHRSSQSSIPHYKTKISKSSVNHEGSDTEQEDKPSITRPNLASTSKLRDEDNLNRPGKESSTQSSGRTLESRMSLLRASRSTPAPVSSPYDTPSQARSRSVDPESFQSAVSTPQPGLSYRSRPAQEPRDASDPLLMPRGSSMSEAQEDRDREETSIHSEESNAHDDPPARFIESQSILNPKTPRPPGSWATPARLPAFAESTSSQTNPAESQTTMTKTPAPPGGWAGTPAMASVRRQVRFDQSQVPEESVPSDSESNINPEHDVSRFAPSHSASSAPEPPATPVAPLSFPREPVGPTTTTQEIKTESSLRVVKPAITFRMTDELGNTIEDKPADKEELDPAAPLAKRVQGTLTSLRRDLADMGDTSMSFSMPDPSSDGEEIRTLASQYESVRGERGAQTRRVEILRDQNADLTDKLARLRQSFAETRPAAKISPRPATKSYSLPKWFPIVVIICIAEVLIGAYM</sequence>
<feature type="compositionally biased region" description="Polar residues" evidence="1">
    <location>
        <begin position="505"/>
        <end position="515"/>
    </location>
</feature>
<accession>A0A165A2H7</accession>
<feature type="compositionally biased region" description="Polar residues" evidence="1">
    <location>
        <begin position="361"/>
        <end position="377"/>
    </location>
</feature>
<feature type="transmembrane region" description="Helical" evidence="2">
    <location>
        <begin position="846"/>
        <end position="863"/>
    </location>
</feature>